<evidence type="ECO:0000256" key="2">
    <source>
        <dbReference type="SAM" id="MobiDB-lite"/>
    </source>
</evidence>
<dbReference type="PROSITE" id="PS50158">
    <property type="entry name" value="ZF_CCHC"/>
    <property type="match status" value="1"/>
</dbReference>
<proteinExistence type="predicted"/>
<name>A0A699TMC7_TANCI</name>
<keyword evidence="1" id="KW-0862">Zinc</keyword>
<dbReference type="AlphaFoldDB" id="A0A699TMC7"/>
<dbReference type="InterPro" id="IPR036875">
    <property type="entry name" value="Znf_CCHC_sf"/>
</dbReference>
<gene>
    <name evidence="4" type="ORF">Tci_882287</name>
</gene>
<keyword evidence="1" id="KW-0479">Metal-binding</keyword>
<accession>A0A699TMC7</accession>
<evidence type="ECO:0000313" key="4">
    <source>
        <dbReference type="EMBL" id="GFD10318.1"/>
    </source>
</evidence>
<protein>
    <submittedName>
        <fullName evidence="4">Ribonuclease H-like domain-containing protein</fullName>
    </submittedName>
</protein>
<dbReference type="SUPFAM" id="SSF57756">
    <property type="entry name" value="Retrovirus zinc finger-like domains"/>
    <property type="match status" value="1"/>
</dbReference>
<dbReference type="GO" id="GO:0003676">
    <property type="term" value="F:nucleic acid binding"/>
    <property type="evidence" value="ECO:0007669"/>
    <property type="project" value="InterPro"/>
</dbReference>
<comment type="caution">
    <text evidence="4">The sequence shown here is derived from an EMBL/GenBank/DDBJ whole genome shotgun (WGS) entry which is preliminary data.</text>
</comment>
<reference evidence="4" key="1">
    <citation type="journal article" date="2019" name="Sci. Rep.">
        <title>Draft genome of Tanacetum cinerariifolium, the natural source of mosquito coil.</title>
        <authorList>
            <person name="Yamashiro T."/>
            <person name="Shiraishi A."/>
            <person name="Satake H."/>
            <person name="Nakayama K."/>
        </authorList>
    </citation>
    <scope>NUCLEOTIDE SEQUENCE</scope>
</reference>
<feature type="non-terminal residue" evidence="4">
    <location>
        <position position="155"/>
    </location>
</feature>
<evidence type="ECO:0000259" key="3">
    <source>
        <dbReference type="PROSITE" id="PS50158"/>
    </source>
</evidence>
<sequence>MISMRIRKFHKRTGRKLQFDTEDPVGFEKTKVECFDCHKMGHFARDCRAKENQDSRRRDAGYNGNKTRDNGRRPEYQDDSKALVAIDGEDIDWSGHVEEDAQNYAMMAYSSSNSSSDNEVKSCSKTCEESYARLKKLYDEQRDKLGDASVEITAY</sequence>
<feature type="region of interest" description="Disordered" evidence="2">
    <location>
        <begin position="49"/>
        <end position="78"/>
    </location>
</feature>
<organism evidence="4">
    <name type="scientific">Tanacetum cinerariifolium</name>
    <name type="common">Dalmatian daisy</name>
    <name type="synonym">Chrysanthemum cinerariifolium</name>
    <dbReference type="NCBI Taxonomy" id="118510"/>
    <lineage>
        <taxon>Eukaryota</taxon>
        <taxon>Viridiplantae</taxon>
        <taxon>Streptophyta</taxon>
        <taxon>Embryophyta</taxon>
        <taxon>Tracheophyta</taxon>
        <taxon>Spermatophyta</taxon>
        <taxon>Magnoliopsida</taxon>
        <taxon>eudicotyledons</taxon>
        <taxon>Gunneridae</taxon>
        <taxon>Pentapetalae</taxon>
        <taxon>asterids</taxon>
        <taxon>campanulids</taxon>
        <taxon>Asterales</taxon>
        <taxon>Asteraceae</taxon>
        <taxon>Asteroideae</taxon>
        <taxon>Anthemideae</taxon>
        <taxon>Anthemidinae</taxon>
        <taxon>Tanacetum</taxon>
    </lineage>
</organism>
<evidence type="ECO:0000256" key="1">
    <source>
        <dbReference type="PROSITE-ProRule" id="PRU00047"/>
    </source>
</evidence>
<keyword evidence="1" id="KW-0863">Zinc-finger</keyword>
<dbReference type="InterPro" id="IPR001878">
    <property type="entry name" value="Znf_CCHC"/>
</dbReference>
<feature type="domain" description="CCHC-type" evidence="3">
    <location>
        <begin position="34"/>
        <end position="48"/>
    </location>
</feature>
<dbReference type="SMART" id="SM00343">
    <property type="entry name" value="ZnF_C2HC"/>
    <property type="match status" value="1"/>
</dbReference>
<dbReference type="Gene3D" id="4.10.60.10">
    <property type="entry name" value="Zinc finger, CCHC-type"/>
    <property type="match status" value="1"/>
</dbReference>
<dbReference type="GO" id="GO:0008270">
    <property type="term" value="F:zinc ion binding"/>
    <property type="evidence" value="ECO:0007669"/>
    <property type="project" value="UniProtKB-KW"/>
</dbReference>
<dbReference type="EMBL" id="BKCJ011251444">
    <property type="protein sequence ID" value="GFD10318.1"/>
    <property type="molecule type" value="Genomic_DNA"/>
</dbReference>